<keyword evidence="3 5" id="KW-0472">Membrane</keyword>
<keyword evidence="9" id="KW-1185">Reference proteome</keyword>
<feature type="transmembrane region" description="Helical" evidence="5">
    <location>
        <begin position="279"/>
        <end position="300"/>
    </location>
</feature>
<evidence type="ECO:0000256" key="3">
    <source>
        <dbReference type="ARBA" id="ARBA00023136"/>
    </source>
</evidence>
<comment type="caution">
    <text evidence="8">The sequence shown here is derived from an EMBL/GenBank/DDBJ whole genome shotgun (WGS) entry which is preliminary data.</text>
</comment>
<keyword evidence="5" id="KW-1133">Transmembrane helix</keyword>
<dbReference type="PROSITE" id="PS50835">
    <property type="entry name" value="IG_LIKE"/>
    <property type="match status" value="1"/>
</dbReference>
<evidence type="ECO:0000256" key="2">
    <source>
        <dbReference type="ARBA" id="ARBA00022692"/>
    </source>
</evidence>
<feature type="domain" description="Ig-like" evidence="7">
    <location>
        <begin position="27"/>
        <end position="120"/>
    </location>
</feature>
<dbReference type="InterPro" id="IPR013106">
    <property type="entry name" value="Ig_V-set"/>
</dbReference>
<sequence length="417" mass="46620">MRILLIFTLLYSITGGVRSFSMIGYSGGNIIIYCHYDNNYISNKKYFCMEKKYSSSCKDNIRTSVKDTWYHSGRYSLYDDIEENYFIVVIRQLTRQDEGTYWCAVDKFGALDSYTKVELKVKEDKCCKNSVTERACLGGEATLICNYPEDHVYNTKYLTKELHGYTISIQNSTLGRYSVLETTERRYTVTISNLTEDDTGTFWCGLETRKEGRYIALITPMKLCDITAGNTAYTISSQSTRPPTTSSSTMVTTKSSTTSSSSSSLSSSSTSQLSSGSTVIMLACVSVVVLLIVVILIIVYRWKYNQTTGSVFSTQRESSDRGNNYEGCHGDDEYEEIKEPPLESETVSATTTIYATATLPRNTSDSVHYASVNFNKNLGYHKEVTASISKEKPSSSIYATVEGGQSSTYSIVNHPQE</sequence>
<dbReference type="PANTHER" id="PTHR11860:SF118">
    <property type="entry name" value="CMRF35-LIKE MOLECULE 3-RELATED"/>
    <property type="match status" value="1"/>
</dbReference>
<dbReference type="GO" id="GO:0016020">
    <property type="term" value="C:membrane"/>
    <property type="evidence" value="ECO:0007669"/>
    <property type="project" value="UniProtKB-SubCell"/>
</dbReference>
<dbReference type="PANTHER" id="PTHR11860">
    <property type="entry name" value="POLYMERIC-IMMUNOGLOBULIN RECEPTOR"/>
    <property type="match status" value="1"/>
</dbReference>
<reference evidence="8 9" key="1">
    <citation type="submission" date="2024-06" db="EMBL/GenBank/DDBJ databases">
        <authorList>
            <person name="Pan Q."/>
            <person name="Wen M."/>
            <person name="Jouanno E."/>
            <person name="Zahm M."/>
            <person name="Klopp C."/>
            <person name="Cabau C."/>
            <person name="Louis A."/>
            <person name="Berthelot C."/>
            <person name="Parey E."/>
            <person name="Roest Crollius H."/>
            <person name="Montfort J."/>
            <person name="Robinson-Rechavi M."/>
            <person name="Bouchez O."/>
            <person name="Lampietro C."/>
            <person name="Lopez Roques C."/>
            <person name="Donnadieu C."/>
            <person name="Postlethwait J."/>
            <person name="Bobe J."/>
            <person name="Verreycken H."/>
            <person name="Guiguen Y."/>
        </authorList>
    </citation>
    <scope>NUCLEOTIDE SEQUENCE [LARGE SCALE GENOMIC DNA]</scope>
    <source>
        <strain evidence="8">Up_M1</strain>
        <tissue evidence="8">Testis</tissue>
    </source>
</reference>
<evidence type="ECO:0000256" key="1">
    <source>
        <dbReference type="ARBA" id="ARBA00004370"/>
    </source>
</evidence>
<organism evidence="8 9">
    <name type="scientific">Umbra pygmaea</name>
    <name type="common">Eastern mudminnow</name>
    <dbReference type="NCBI Taxonomy" id="75934"/>
    <lineage>
        <taxon>Eukaryota</taxon>
        <taxon>Metazoa</taxon>
        <taxon>Chordata</taxon>
        <taxon>Craniata</taxon>
        <taxon>Vertebrata</taxon>
        <taxon>Euteleostomi</taxon>
        <taxon>Actinopterygii</taxon>
        <taxon>Neopterygii</taxon>
        <taxon>Teleostei</taxon>
        <taxon>Protacanthopterygii</taxon>
        <taxon>Esociformes</taxon>
        <taxon>Umbridae</taxon>
        <taxon>Umbra</taxon>
    </lineage>
</organism>
<keyword evidence="2 5" id="KW-0812">Transmembrane</keyword>
<dbReference type="SMART" id="SM00409">
    <property type="entry name" value="IG"/>
    <property type="match status" value="2"/>
</dbReference>
<dbReference type="InterPro" id="IPR036179">
    <property type="entry name" value="Ig-like_dom_sf"/>
</dbReference>
<evidence type="ECO:0000256" key="6">
    <source>
        <dbReference type="SAM" id="SignalP"/>
    </source>
</evidence>
<proteinExistence type="predicted"/>
<gene>
    <name evidence="8" type="ORF">UPYG_G00059140</name>
</gene>
<dbReference type="InterPro" id="IPR013783">
    <property type="entry name" value="Ig-like_fold"/>
</dbReference>
<evidence type="ECO:0000256" key="4">
    <source>
        <dbReference type="SAM" id="MobiDB-lite"/>
    </source>
</evidence>
<protein>
    <recommendedName>
        <fullName evidence="7">Ig-like domain-containing protein</fullName>
    </recommendedName>
</protein>
<comment type="subcellular location">
    <subcellularLocation>
        <location evidence="1">Membrane</location>
    </subcellularLocation>
</comment>
<evidence type="ECO:0000256" key="5">
    <source>
        <dbReference type="SAM" id="Phobius"/>
    </source>
</evidence>
<keyword evidence="6" id="KW-0732">Signal</keyword>
<evidence type="ECO:0000259" key="7">
    <source>
        <dbReference type="PROSITE" id="PS50835"/>
    </source>
</evidence>
<dbReference type="EMBL" id="JAGEUA010000002">
    <property type="protein sequence ID" value="KAL1005439.1"/>
    <property type="molecule type" value="Genomic_DNA"/>
</dbReference>
<dbReference type="SUPFAM" id="SSF48726">
    <property type="entry name" value="Immunoglobulin"/>
    <property type="match status" value="2"/>
</dbReference>
<name>A0ABD0X961_UMBPY</name>
<dbReference type="AlphaFoldDB" id="A0ABD0X961"/>
<dbReference type="Pfam" id="PF07686">
    <property type="entry name" value="V-set"/>
    <property type="match status" value="1"/>
</dbReference>
<dbReference type="InterPro" id="IPR007110">
    <property type="entry name" value="Ig-like_dom"/>
</dbReference>
<dbReference type="InterPro" id="IPR050671">
    <property type="entry name" value="CD300_family_receptors"/>
</dbReference>
<dbReference type="InterPro" id="IPR003599">
    <property type="entry name" value="Ig_sub"/>
</dbReference>
<evidence type="ECO:0000313" key="8">
    <source>
        <dbReference type="EMBL" id="KAL1005439.1"/>
    </source>
</evidence>
<feature type="signal peptide" evidence="6">
    <location>
        <begin position="1"/>
        <end position="19"/>
    </location>
</feature>
<feature type="region of interest" description="Disordered" evidence="4">
    <location>
        <begin position="235"/>
        <end position="272"/>
    </location>
</feature>
<dbReference type="Gene3D" id="2.60.40.10">
    <property type="entry name" value="Immunoglobulins"/>
    <property type="match status" value="2"/>
</dbReference>
<accession>A0ABD0X961</accession>
<evidence type="ECO:0000313" key="9">
    <source>
        <dbReference type="Proteomes" id="UP001557470"/>
    </source>
</evidence>
<feature type="chain" id="PRO_5044832323" description="Ig-like domain-containing protein" evidence="6">
    <location>
        <begin position="20"/>
        <end position="417"/>
    </location>
</feature>
<dbReference type="Proteomes" id="UP001557470">
    <property type="component" value="Unassembled WGS sequence"/>
</dbReference>